<dbReference type="Proteomes" id="UP000030661">
    <property type="component" value="Unassembled WGS sequence"/>
</dbReference>
<organism evidence="1">
    <name type="scientific">Vecturithrix granuli</name>
    <dbReference type="NCBI Taxonomy" id="1499967"/>
    <lineage>
        <taxon>Bacteria</taxon>
        <taxon>Candidatus Moduliflexota</taxon>
        <taxon>Candidatus Vecturitrichia</taxon>
        <taxon>Candidatus Vecturitrichales</taxon>
        <taxon>Candidatus Vecturitrichaceae</taxon>
        <taxon>Candidatus Vecturithrix</taxon>
    </lineage>
</organism>
<dbReference type="EMBL" id="DF820466">
    <property type="protein sequence ID" value="GAK57822.1"/>
    <property type="molecule type" value="Genomic_DNA"/>
</dbReference>
<gene>
    <name evidence="1" type="ORF">U27_04789</name>
</gene>
<dbReference type="Gene3D" id="3.10.20.30">
    <property type="match status" value="1"/>
</dbReference>
<reference evidence="1" key="1">
    <citation type="journal article" date="2015" name="PeerJ">
        <title>First genomic representation of candidate bacterial phylum KSB3 points to enhanced environmental sensing as a trigger of wastewater bulking.</title>
        <authorList>
            <person name="Sekiguchi Y."/>
            <person name="Ohashi A."/>
            <person name="Parks D.H."/>
            <person name="Yamauchi T."/>
            <person name="Tyson G.W."/>
            <person name="Hugenholtz P."/>
        </authorList>
    </citation>
    <scope>NUCLEOTIDE SEQUENCE [LARGE SCALE GENOMIC DNA]</scope>
</reference>
<evidence type="ECO:0000313" key="1">
    <source>
        <dbReference type="EMBL" id="GAK57822.1"/>
    </source>
</evidence>
<evidence type="ECO:0000313" key="2">
    <source>
        <dbReference type="Proteomes" id="UP000030661"/>
    </source>
</evidence>
<dbReference type="NCBIfam" id="TIGR01683">
    <property type="entry name" value="thiS"/>
    <property type="match status" value="1"/>
</dbReference>
<dbReference type="InterPro" id="IPR010035">
    <property type="entry name" value="Thi_S"/>
</dbReference>
<dbReference type="CDD" id="cd00565">
    <property type="entry name" value="Ubl_ThiS"/>
    <property type="match status" value="1"/>
</dbReference>
<dbReference type="InterPro" id="IPR016155">
    <property type="entry name" value="Mopterin_synth/thiamin_S_b"/>
</dbReference>
<dbReference type="InterPro" id="IPR003749">
    <property type="entry name" value="ThiS/MoaD-like"/>
</dbReference>
<dbReference type="eggNOG" id="COG2104">
    <property type="taxonomic scope" value="Bacteria"/>
</dbReference>
<dbReference type="STRING" id="1499967.U27_04789"/>
<dbReference type="PANTHER" id="PTHR34472">
    <property type="entry name" value="SULFUR CARRIER PROTEIN THIS"/>
    <property type="match status" value="1"/>
</dbReference>
<dbReference type="PANTHER" id="PTHR34472:SF1">
    <property type="entry name" value="SULFUR CARRIER PROTEIN THIS"/>
    <property type="match status" value="1"/>
</dbReference>
<dbReference type="HOGENOM" id="CLU_174611_3_2_0"/>
<name>A0A081BZR7_VECG1</name>
<protein>
    <submittedName>
        <fullName evidence="1">Thiamine biosynthesis protein thiS</fullName>
    </submittedName>
</protein>
<dbReference type="InterPro" id="IPR012675">
    <property type="entry name" value="Beta-grasp_dom_sf"/>
</dbReference>
<dbReference type="SUPFAM" id="SSF54285">
    <property type="entry name" value="MoaD/ThiS"/>
    <property type="match status" value="1"/>
</dbReference>
<dbReference type="Pfam" id="PF02597">
    <property type="entry name" value="ThiS"/>
    <property type="match status" value="1"/>
</dbReference>
<keyword evidence="2" id="KW-1185">Reference proteome</keyword>
<dbReference type="AlphaFoldDB" id="A0A081BZR7"/>
<accession>A0A081BZR7</accession>
<sequence length="65" mass="7428">MITVNKQEHEWRDGMTIQTLLDEKKFTFPRIVVKVNGKLVKKHDYGAYKIENGDVIDAIHMIGGG</sequence>
<proteinExistence type="predicted"/>